<proteinExistence type="predicted"/>
<dbReference type="AlphaFoldDB" id="A0AA36BQB2"/>
<reference evidence="1" key="1">
    <citation type="submission" date="2023-08" db="EMBL/GenBank/DDBJ databases">
        <authorList>
            <person name="Alioto T."/>
            <person name="Alioto T."/>
            <person name="Gomez Garrido J."/>
        </authorList>
    </citation>
    <scope>NUCLEOTIDE SEQUENCE</scope>
</reference>
<evidence type="ECO:0000313" key="1">
    <source>
        <dbReference type="EMBL" id="CAI9738179.1"/>
    </source>
</evidence>
<accession>A0AA36BQB2</accession>
<name>A0AA36BQB2_OCTVU</name>
<dbReference type="EMBL" id="OX597834">
    <property type="protein sequence ID" value="CAI9738179.1"/>
    <property type="molecule type" value="Genomic_DNA"/>
</dbReference>
<dbReference type="Proteomes" id="UP001162480">
    <property type="component" value="Chromosome 21"/>
</dbReference>
<protein>
    <submittedName>
        <fullName evidence="1">Uncharacterized protein</fullName>
    </submittedName>
</protein>
<keyword evidence="2" id="KW-1185">Reference proteome</keyword>
<gene>
    <name evidence="1" type="ORF">OCTVUL_1B017101</name>
</gene>
<evidence type="ECO:0000313" key="2">
    <source>
        <dbReference type="Proteomes" id="UP001162480"/>
    </source>
</evidence>
<organism evidence="1 2">
    <name type="scientific">Octopus vulgaris</name>
    <name type="common">Common octopus</name>
    <dbReference type="NCBI Taxonomy" id="6645"/>
    <lineage>
        <taxon>Eukaryota</taxon>
        <taxon>Metazoa</taxon>
        <taxon>Spiralia</taxon>
        <taxon>Lophotrochozoa</taxon>
        <taxon>Mollusca</taxon>
        <taxon>Cephalopoda</taxon>
        <taxon>Coleoidea</taxon>
        <taxon>Octopodiformes</taxon>
        <taxon>Octopoda</taxon>
        <taxon>Incirrata</taxon>
        <taxon>Octopodidae</taxon>
        <taxon>Octopus</taxon>
    </lineage>
</organism>
<sequence>MVEADLWEDIRFVAFYFPILRELIINSHSSQKEYAKVVGYETIKQSRRDVTSKIHCHYNNILSIDHSHLQRQCFGEKDILREDLQTLTRDILDSLLTFSRYSSAGGHDILITIL</sequence>